<dbReference type="AlphaFoldDB" id="A0A401K038"/>
<dbReference type="EMBL" id="BGOW01000036">
    <property type="protein sequence ID" value="GCB02257.1"/>
    <property type="molecule type" value="Genomic_DNA"/>
</dbReference>
<protein>
    <recommendedName>
        <fullName evidence="3">DUF2288 domain-containing protein</fullName>
    </recommendedName>
</protein>
<proteinExistence type="predicted"/>
<dbReference type="InterPro" id="IPR018741">
    <property type="entry name" value="DUF2288"/>
</dbReference>
<dbReference type="Pfam" id="PF10052">
    <property type="entry name" value="DUF2288"/>
    <property type="match status" value="1"/>
</dbReference>
<evidence type="ECO:0000313" key="2">
    <source>
        <dbReference type="Proteomes" id="UP000286806"/>
    </source>
</evidence>
<evidence type="ECO:0008006" key="3">
    <source>
        <dbReference type="Google" id="ProtNLM"/>
    </source>
</evidence>
<dbReference type="RefSeq" id="WP_124705997.1">
    <property type="nucleotide sequence ID" value="NZ_BGOW01000036.1"/>
</dbReference>
<accession>A0A401K038</accession>
<evidence type="ECO:0000313" key="1">
    <source>
        <dbReference type="EMBL" id="GCB02257.1"/>
    </source>
</evidence>
<keyword evidence="2" id="KW-1185">Reference proteome</keyword>
<dbReference type="Proteomes" id="UP000286806">
    <property type="component" value="Unassembled WGS sequence"/>
</dbReference>
<dbReference type="OrthoDB" id="195194at2"/>
<sequence>MHNQLDLKRAQLNTETAQIAWTELQGFFAKGALVHVSSHLDLVDVAAHIACDDFVAVQAWMTAGKVLKLDDETAADWQTRNPLLWAVVVAPWILVQERAH</sequence>
<gene>
    <name evidence="1" type="ORF">SFMTTN_3079</name>
</gene>
<name>A0A401K038_9PROT</name>
<comment type="caution">
    <text evidence="1">The sequence shown here is derived from an EMBL/GenBank/DDBJ whole genome shotgun (WGS) entry which is preliminary data.</text>
</comment>
<reference evidence="1 2" key="1">
    <citation type="journal article" date="2019" name="Front. Microbiol.">
        <title>Genomes of Neutrophilic Sulfur-Oxidizing Chemolithoautotrophs Representing 9 Proteobacterial Species From 8 Genera.</title>
        <authorList>
            <person name="Watanabe T."/>
            <person name="Kojima H."/>
            <person name="Umezawa K."/>
            <person name="Hori C."/>
            <person name="Takasuka T.E."/>
            <person name="Kato Y."/>
            <person name="Fukui M."/>
        </authorList>
    </citation>
    <scope>NUCLEOTIDE SEQUENCE [LARGE SCALE GENOMIC DNA]</scope>
    <source>
        <strain evidence="1 2">TTN</strain>
    </source>
</reference>
<organism evidence="1 2">
    <name type="scientific">Sulfuriferula multivorans</name>
    <dbReference type="NCBI Taxonomy" id="1559896"/>
    <lineage>
        <taxon>Bacteria</taxon>
        <taxon>Pseudomonadati</taxon>
        <taxon>Pseudomonadota</taxon>
        <taxon>Betaproteobacteria</taxon>
        <taxon>Nitrosomonadales</taxon>
        <taxon>Sulfuricellaceae</taxon>
        <taxon>Sulfuriferula</taxon>
    </lineage>
</organism>